<keyword evidence="2" id="KW-1185">Reference proteome</keyword>
<sequence length="857" mass="97600">MHRAFMLSVLALTIFVLHPLVSYVLLFKSKSMSAEMRTGYLILQLCQFLQDIFFCLLYQPYPLTPLPVFGCMGLLCRVEWLPPLKLLGMFGIFLNGSIVIYLSILLRIQQAVIIGPSLVKLSPKSQLVVVLTISLYAVWVCAAFLCFTYEPPDGIEIAQKLNVSWIGKYSTMVVFGRGIGDTGTLQSGFTKLAVQDIVTYSIMAFLIFHIVCGLKTHAKFESAQKRFCRTAQALLTELLVGGCLYIFPSLILIIFHLRPPLFIPDVMFFISRILFMACFTAQTIASSLIFLSYHQYGWPTFYPIERVSYLVQPGQELKTQTCLDSFFKGLGFALPKDTAPAFIDYMKKLSTLVEQYGDDGIDIYCDYEGTLENCLGNLINTPCVNAESFSLMYFDLGTVDSIEYAINIPSGAYECKNKDLFKQYRVCYKDTDVNHVEEFLQCSIQLQKDEVDVVGGDRCGPLANYSNCVTNIYVKNCGAGVKSYSCNLEEIKLGVDASACKGKLPDCSLHYDVGTTCIHTVYHHNLRKSSPEMGVYPCFLFTFVSFDIAYASAQFILYPALGIMNGVFFMTSTTTDTKWSITMFSVIRAFYFYSSFISFIVTPHLLYFFRSFFGVPILICSIIAEMLIWGTGFMEYQFLHSYSDTSDIAIAVFIQRFPHLSANECIIADYWTSTGELRWIPLAVSISFAIFFTIELSIIILITWIILNIFRIKIISPKLFIIPCWVIYLPPNILMFLPLTRIQIDIGPFFFSYGFTLFPLIVGLYLERCSNTFQFVVHLSFIYLPPNITMFLLLTRIHIDIHPFFFTYGFTLFPVIDALIIMIGIRDYRYGKQPFVFTLQKFQGEFSKDIFVSFEQH</sequence>
<reference evidence="2" key="1">
    <citation type="journal article" date="2008" name="Nat. Genet.">
        <title>The Pristionchus pacificus genome provides a unique perspective on nematode lifestyle and parasitism.</title>
        <authorList>
            <person name="Dieterich C."/>
            <person name="Clifton S.W."/>
            <person name="Schuster L.N."/>
            <person name="Chinwalla A."/>
            <person name="Delehaunty K."/>
            <person name="Dinkelacker I."/>
            <person name="Fulton L."/>
            <person name="Fulton R."/>
            <person name="Godfrey J."/>
            <person name="Minx P."/>
            <person name="Mitreva M."/>
            <person name="Roeseler W."/>
            <person name="Tian H."/>
            <person name="Witte H."/>
            <person name="Yang S.P."/>
            <person name="Wilson R.K."/>
            <person name="Sommer R.J."/>
        </authorList>
    </citation>
    <scope>NUCLEOTIDE SEQUENCE [LARGE SCALE GENOMIC DNA]</scope>
    <source>
        <strain evidence="2">PS312</strain>
    </source>
</reference>
<proteinExistence type="predicted"/>
<accession>A0A8R1UET3</accession>
<protein>
    <submittedName>
        <fullName evidence="1">Uncharacterized protein</fullName>
    </submittedName>
</protein>
<dbReference type="PANTHER" id="PTHR35014">
    <property type="entry name" value="INFECTION RESPONSE PROTEIN-RELATED"/>
    <property type="match status" value="1"/>
</dbReference>
<dbReference type="EnsemblMetazoa" id="PPA24201.1">
    <property type="protein sequence ID" value="PPA24201.1"/>
    <property type="gene ID" value="WBGene00113755"/>
</dbReference>
<dbReference type="AlphaFoldDB" id="A0A2A6C1V2"/>
<name>A0A2A6C1V2_PRIPA</name>
<evidence type="ECO:0000313" key="2">
    <source>
        <dbReference type="Proteomes" id="UP000005239"/>
    </source>
</evidence>
<gene>
    <name evidence="1" type="primary">WBGene00113755</name>
</gene>
<evidence type="ECO:0000313" key="1">
    <source>
        <dbReference type="EnsemblMetazoa" id="PPA24201.1"/>
    </source>
</evidence>
<organism evidence="1 2">
    <name type="scientific">Pristionchus pacificus</name>
    <name type="common">Parasitic nematode worm</name>
    <dbReference type="NCBI Taxonomy" id="54126"/>
    <lineage>
        <taxon>Eukaryota</taxon>
        <taxon>Metazoa</taxon>
        <taxon>Ecdysozoa</taxon>
        <taxon>Nematoda</taxon>
        <taxon>Chromadorea</taxon>
        <taxon>Rhabditida</taxon>
        <taxon>Rhabditina</taxon>
        <taxon>Diplogasteromorpha</taxon>
        <taxon>Diplogasteroidea</taxon>
        <taxon>Neodiplogasteridae</taxon>
        <taxon>Pristionchus</taxon>
    </lineage>
</organism>
<accession>A0A2A6C1V2</accession>
<dbReference type="PANTHER" id="PTHR35014:SF1">
    <property type="entry name" value="INFECTION RESPONSE PROTEIN"/>
    <property type="match status" value="1"/>
</dbReference>
<reference evidence="1" key="2">
    <citation type="submission" date="2022-06" db="UniProtKB">
        <authorList>
            <consortium name="EnsemblMetazoa"/>
        </authorList>
    </citation>
    <scope>IDENTIFICATION</scope>
    <source>
        <strain evidence="1">PS312</strain>
    </source>
</reference>
<dbReference type="Proteomes" id="UP000005239">
    <property type="component" value="Unassembled WGS sequence"/>
</dbReference>